<evidence type="ECO:0000256" key="5">
    <source>
        <dbReference type="ARBA" id="ARBA00023141"/>
    </source>
</evidence>
<keyword evidence="10" id="KW-1185">Reference proteome</keyword>
<comment type="pathway">
    <text evidence="1">Metabolic intermediate biosynthesis; chorismate biosynthesis; chorismate from D-erythrose 4-phosphate and phosphoenolpyruvate: step 4/7.</text>
</comment>
<dbReference type="Pfam" id="PF08501">
    <property type="entry name" value="Shikimate_dh_N"/>
    <property type="match status" value="1"/>
</dbReference>
<sequence>MPITGTTRVFMIAGDPVAQVRAPEIYNHLFERHGIDAVLVPVKVPPARLADFVRNAFSAENVNGMWVTIPHKAAMMALMDRCDPVAQLAGAVNAVRRADDGAIEGALFDGIGFVKGLDHFGIPLEGRRVLVIGAGGGGQAVAAALALRGVGELAIYNRSTDRAADLCARLAAASGGVTRVAASPDPAGYNLIVNCTSQGLKQDDPLPFDPKRVDAGAAVEDIIMTREPTPLLKACAELGISAHAGFEMLVQQIPEYLSFFGMPELARTLQDDTSEVRTLLYPK</sequence>
<evidence type="ECO:0000256" key="2">
    <source>
        <dbReference type="ARBA" id="ARBA00012962"/>
    </source>
</evidence>
<dbReference type="RefSeq" id="WP_087659048.1">
    <property type="nucleotide sequence ID" value="NZ_FCOL02000043.1"/>
</dbReference>
<dbReference type="GO" id="GO:0009073">
    <property type="term" value="P:aromatic amino acid family biosynthetic process"/>
    <property type="evidence" value="ECO:0007669"/>
    <property type="project" value="UniProtKB-KW"/>
</dbReference>
<dbReference type="InterPro" id="IPR046346">
    <property type="entry name" value="Aminoacid_DH-like_N_sf"/>
</dbReference>
<dbReference type="GO" id="GO:0009423">
    <property type="term" value="P:chorismate biosynthetic process"/>
    <property type="evidence" value="ECO:0007669"/>
    <property type="project" value="UniProtKB-UniPathway"/>
</dbReference>
<evidence type="ECO:0000256" key="6">
    <source>
        <dbReference type="ARBA" id="ARBA00049442"/>
    </source>
</evidence>
<dbReference type="GO" id="GO:0005829">
    <property type="term" value="C:cytosol"/>
    <property type="evidence" value="ECO:0007669"/>
    <property type="project" value="TreeGrafter"/>
</dbReference>
<keyword evidence="5" id="KW-0057">Aromatic amino acid biosynthesis</keyword>
<keyword evidence="3" id="KW-0521">NADP</keyword>
<name>A0A158KAA1_9BURK</name>
<comment type="catalytic activity">
    <reaction evidence="6">
        <text>shikimate + NADP(+) = 3-dehydroshikimate + NADPH + H(+)</text>
        <dbReference type="Rhea" id="RHEA:17737"/>
        <dbReference type="ChEBI" id="CHEBI:15378"/>
        <dbReference type="ChEBI" id="CHEBI:16630"/>
        <dbReference type="ChEBI" id="CHEBI:36208"/>
        <dbReference type="ChEBI" id="CHEBI:57783"/>
        <dbReference type="ChEBI" id="CHEBI:58349"/>
        <dbReference type="EC" id="1.1.1.25"/>
    </reaction>
</comment>
<proteinExistence type="predicted"/>
<dbReference type="SUPFAM" id="SSF53223">
    <property type="entry name" value="Aminoacid dehydrogenase-like, N-terminal domain"/>
    <property type="match status" value="1"/>
</dbReference>
<dbReference type="InterPro" id="IPR006151">
    <property type="entry name" value="Shikm_DH/Glu-tRNA_Rdtase"/>
</dbReference>
<keyword evidence="4" id="KW-0560">Oxidoreductase</keyword>
<dbReference type="InterPro" id="IPR022893">
    <property type="entry name" value="Shikimate_DH_fam"/>
</dbReference>
<evidence type="ECO:0000256" key="3">
    <source>
        <dbReference type="ARBA" id="ARBA00022857"/>
    </source>
</evidence>
<dbReference type="PANTHER" id="PTHR21089">
    <property type="entry name" value="SHIKIMATE DEHYDROGENASE"/>
    <property type="match status" value="1"/>
</dbReference>
<dbReference type="GO" id="GO:0004764">
    <property type="term" value="F:shikimate 3-dehydrogenase (NADP+) activity"/>
    <property type="evidence" value="ECO:0007669"/>
    <property type="project" value="UniProtKB-EC"/>
</dbReference>
<evidence type="ECO:0000259" key="7">
    <source>
        <dbReference type="Pfam" id="PF01488"/>
    </source>
</evidence>
<organism evidence="9 10">
    <name type="scientific">Caballeronia terrestris</name>
    <dbReference type="NCBI Taxonomy" id="1226301"/>
    <lineage>
        <taxon>Bacteria</taxon>
        <taxon>Pseudomonadati</taxon>
        <taxon>Pseudomonadota</taxon>
        <taxon>Betaproteobacteria</taxon>
        <taxon>Burkholderiales</taxon>
        <taxon>Burkholderiaceae</taxon>
        <taxon>Caballeronia</taxon>
    </lineage>
</organism>
<dbReference type="SUPFAM" id="SSF51735">
    <property type="entry name" value="NAD(P)-binding Rossmann-fold domains"/>
    <property type="match status" value="1"/>
</dbReference>
<gene>
    <name evidence="9" type="ORF">AWB67_05197</name>
</gene>
<dbReference type="GO" id="GO:0050661">
    <property type="term" value="F:NADP binding"/>
    <property type="evidence" value="ECO:0007669"/>
    <property type="project" value="TreeGrafter"/>
</dbReference>
<dbReference type="PANTHER" id="PTHR21089:SF1">
    <property type="entry name" value="BIFUNCTIONAL 3-DEHYDROQUINATE DEHYDRATASE_SHIKIMATE DEHYDROGENASE, CHLOROPLASTIC"/>
    <property type="match status" value="1"/>
</dbReference>
<evidence type="ECO:0000259" key="8">
    <source>
        <dbReference type="Pfam" id="PF08501"/>
    </source>
</evidence>
<dbReference type="InterPro" id="IPR013708">
    <property type="entry name" value="Shikimate_DH-bd_N"/>
</dbReference>
<evidence type="ECO:0000313" key="9">
    <source>
        <dbReference type="EMBL" id="SAL78044.1"/>
    </source>
</evidence>
<keyword evidence="5" id="KW-0028">Amino-acid biosynthesis</keyword>
<dbReference type="EC" id="1.1.1.25" evidence="2"/>
<accession>A0A158KAA1</accession>
<evidence type="ECO:0000256" key="4">
    <source>
        <dbReference type="ARBA" id="ARBA00023002"/>
    </source>
</evidence>
<dbReference type="GO" id="GO:0019632">
    <property type="term" value="P:shikimate metabolic process"/>
    <property type="evidence" value="ECO:0007669"/>
    <property type="project" value="TreeGrafter"/>
</dbReference>
<dbReference type="OrthoDB" id="3609723at2"/>
<dbReference type="InterPro" id="IPR036291">
    <property type="entry name" value="NAD(P)-bd_dom_sf"/>
</dbReference>
<dbReference type="EMBL" id="FCOL02000043">
    <property type="protein sequence ID" value="SAL78044.1"/>
    <property type="molecule type" value="Genomic_DNA"/>
</dbReference>
<feature type="domain" description="Quinate/shikimate 5-dehydrogenase/glutamyl-tRNA reductase" evidence="7">
    <location>
        <begin position="123"/>
        <end position="173"/>
    </location>
</feature>
<dbReference type="CDD" id="cd01065">
    <property type="entry name" value="NAD_bind_Shikimate_DH"/>
    <property type="match status" value="1"/>
</dbReference>
<dbReference type="Pfam" id="PF01488">
    <property type="entry name" value="Shikimate_DH"/>
    <property type="match status" value="1"/>
</dbReference>
<comment type="caution">
    <text evidence="9">The sequence shown here is derived from an EMBL/GenBank/DDBJ whole genome shotgun (WGS) entry which is preliminary data.</text>
</comment>
<dbReference type="Gene3D" id="3.40.50.10860">
    <property type="entry name" value="Leucine Dehydrogenase, chain A, domain 1"/>
    <property type="match status" value="1"/>
</dbReference>
<feature type="domain" description="Shikimate dehydrogenase substrate binding N-terminal" evidence="8">
    <location>
        <begin position="12"/>
        <end position="95"/>
    </location>
</feature>
<dbReference type="Gene3D" id="3.40.50.720">
    <property type="entry name" value="NAD(P)-binding Rossmann-like Domain"/>
    <property type="match status" value="1"/>
</dbReference>
<dbReference type="AlphaFoldDB" id="A0A158KAA1"/>
<evidence type="ECO:0000256" key="1">
    <source>
        <dbReference type="ARBA" id="ARBA00004871"/>
    </source>
</evidence>
<dbReference type="UniPathway" id="UPA00053">
    <property type="reaction ID" value="UER00087"/>
</dbReference>
<reference evidence="9" key="1">
    <citation type="submission" date="2016-01" db="EMBL/GenBank/DDBJ databases">
        <authorList>
            <person name="Peeters C."/>
        </authorList>
    </citation>
    <scope>NUCLEOTIDE SEQUENCE [LARGE SCALE GENOMIC DNA]</scope>
    <source>
        <strain evidence="9">LMG 22937</strain>
    </source>
</reference>
<evidence type="ECO:0000313" key="10">
    <source>
        <dbReference type="Proteomes" id="UP000054925"/>
    </source>
</evidence>
<protein>
    <recommendedName>
        <fullName evidence="2">shikimate dehydrogenase (NADP(+))</fullName>
        <ecNumber evidence="2">1.1.1.25</ecNumber>
    </recommendedName>
</protein>
<dbReference type="Proteomes" id="UP000054925">
    <property type="component" value="Unassembled WGS sequence"/>
</dbReference>